<feature type="transmembrane region" description="Helical" evidence="7">
    <location>
        <begin position="86"/>
        <end position="106"/>
    </location>
</feature>
<keyword evidence="5 7" id="KW-1133">Transmembrane helix</keyword>
<feature type="transmembrane region" description="Helical" evidence="7">
    <location>
        <begin position="127"/>
        <end position="156"/>
    </location>
</feature>
<dbReference type="InterPro" id="IPR035906">
    <property type="entry name" value="MetI-like_sf"/>
</dbReference>
<dbReference type="PANTHER" id="PTHR30151:SF0">
    <property type="entry name" value="ABC TRANSPORTER PERMEASE PROTEIN MJ0413-RELATED"/>
    <property type="match status" value="1"/>
</dbReference>
<dbReference type="Gene3D" id="1.10.3720.10">
    <property type="entry name" value="MetI-like"/>
    <property type="match status" value="1"/>
</dbReference>
<keyword evidence="3" id="KW-1003">Cell membrane</keyword>
<sequence>MAQEYLTTPINKIQKEKRKGYAVKLGYIAISIAALILTWWALAVVFDKSYFPTPPEVFEALIQSFDNVPGIGLSMSTQLFSSLERFVFGFLLALVTAVPVGLLLGHSKRAEMLFTPAIEVIRPIPPMAWVPLFFLAFGVFLGPVLTIFIGAFFPILSNVVFGVKSVDKNLIDASKTFGASKLQTFSKVIFPSTIPHMMTGISVGLGIGWMCIVSAEMIGAKGGGLGFIIQSCYNLGLYDFMFAGMVMIGILGILTALLGKFIENEVARWMGMK</sequence>
<evidence type="ECO:0000256" key="1">
    <source>
        <dbReference type="ARBA" id="ARBA00004651"/>
    </source>
</evidence>
<name>A0A8J8PG48_9ARCH</name>
<feature type="transmembrane region" description="Helical" evidence="7">
    <location>
        <begin position="197"/>
        <end position="219"/>
    </location>
</feature>
<dbReference type="GO" id="GO:0055085">
    <property type="term" value="P:transmembrane transport"/>
    <property type="evidence" value="ECO:0007669"/>
    <property type="project" value="InterPro"/>
</dbReference>
<evidence type="ECO:0000313" key="9">
    <source>
        <dbReference type="EMBL" id="TQS83973.1"/>
    </source>
</evidence>
<evidence type="ECO:0000256" key="6">
    <source>
        <dbReference type="ARBA" id="ARBA00023136"/>
    </source>
</evidence>
<dbReference type="Pfam" id="PF00528">
    <property type="entry name" value="BPD_transp_1"/>
    <property type="match status" value="1"/>
</dbReference>
<dbReference type="PROSITE" id="PS50928">
    <property type="entry name" value="ABC_TM1"/>
    <property type="match status" value="1"/>
</dbReference>
<dbReference type="EMBL" id="LVVT01000007">
    <property type="protein sequence ID" value="TQS83973.1"/>
    <property type="molecule type" value="Genomic_DNA"/>
</dbReference>
<dbReference type="SUPFAM" id="SSF161098">
    <property type="entry name" value="MetI-like"/>
    <property type="match status" value="1"/>
</dbReference>
<evidence type="ECO:0000256" key="7">
    <source>
        <dbReference type="RuleBase" id="RU363032"/>
    </source>
</evidence>
<dbReference type="CDD" id="cd06261">
    <property type="entry name" value="TM_PBP2"/>
    <property type="match status" value="1"/>
</dbReference>
<feature type="transmembrane region" description="Helical" evidence="7">
    <location>
        <begin position="21"/>
        <end position="42"/>
    </location>
</feature>
<dbReference type="RefSeq" id="WP_400194507.1">
    <property type="nucleotide sequence ID" value="NZ_CAYAYE010000042.1"/>
</dbReference>
<organism evidence="9 10">
    <name type="scientific">Candidatus Methanomassiliicoccus intestinalis</name>
    <dbReference type="NCBI Taxonomy" id="1406512"/>
    <lineage>
        <taxon>Archaea</taxon>
        <taxon>Methanobacteriati</taxon>
        <taxon>Thermoplasmatota</taxon>
        <taxon>Thermoplasmata</taxon>
        <taxon>Methanomassiliicoccales</taxon>
        <taxon>Methanomassiliicoccaceae</taxon>
        <taxon>Methanomassiliicoccus</taxon>
    </lineage>
</organism>
<keyword evidence="2 7" id="KW-0813">Transport</keyword>
<dbReference type="GO" id="GO:0005886">
    <property type="term" value="C:plasma membrane"/>
    <property type="evidence" value="ECO:0007669"/>
    <property type="project" value="UniProtKB-SubCell"/>
</dbReference>
<feature type="transmembrane region" description="Helical" evidence="7">
    <location>
        <begin position="240"/>
        <end position="262"/>
    </location>
</feature>
<protein>
    <recommendedName>
        <fullName evidence="8">ABC transmembrane type-1 domain-containing protein</fullName>
    </recommendedName>
</protein>
<accession>A0A8J8PG48</accession>
<comment type="subcellular location">
    <subcellularLocation>
        <location evidence="1 7">Cell membrane</location>
        <topology evidence="1 7">Multi-pass membrane protein</topology>
    </subcellularLocation>
</comment>
<evidence type="ECO:0000313" key="10">
    <source>
        <dbReference type="Proteomes" id="UP000752814"/>
    </source>
</evidence>
<dbReference type="AlphaFoldDB" id="A0A8J8PG48"/>
<feature type="domain" description="ABC transmembrane type-1" evidence="8">
    <location>
        <begin position="79"/>
        <end position="259"/>
    </location>
</feature>
<comment type="caution">
    <text evidence="9">The sequence shown here is derived from an EMBL/GenBank/DDBJ whole genome shotgun (WGS) entry which is preliminary data.</text>
</comment>
<keyword evidence="6 7" id="KW-0472">Membrane</keyword>
<gene>
    <name evidence="9" type="ORF">A3207_06520</name>
</gene>
<evidence type="ECO:0000256" key="3">
    <source>
        <dbReference type="ARBA" id="ARBA00022475"/>
    </source>
</evidence>
<evidence type="ECO:0000256" key="2">
    <source>
        <dbReference type="ARBA" id="ARBA00022448"/>
    </source>
</evidence>
<proteinExistence type="inferred from homology"/>
<reference evidence="9" key="1">
    <citation type="submission" date="2016-03" db="EMBL/GenBank/DDBJ databases">
        <authorList>
            <person name="Borrel G."/>
            <person name="Mccann A."/>
            <person name="O'Toole P.W."/>
        </authorList>
    </citation>
    <scope>NUCLEOTIDE SEQUENCE</scope>
    <source>
        <strain evidence="9">183</strain>
    </source>
</reference>
<evidence type="ECO:0000256" key="5">
    <source>
        <dbReference type="ARBA" id="ARBA00022989"/>
    </source>
</evidence>
<dbReference type="InterPro" id="IPR000515">
    <property type="entry name" value="MetI-like"/>
</dbReference>
<evidence type="ECO:0000259" key="8">
    <source>
        <dbReference type="PROSITE" id="PS50928"/>
    </source>
</evidence>
<keyword evidence="4 7" id="KW-0812">Transmembrane</keyword>
<comment type="similarity">
    <text evidence="7">Belongs to the binding-protein-dependent transport system permease family.</text>
</comment>
<dbReference type="PANTHER" id="PTHR30151">
    <property type="entry name" value="ALKANE SULFONATE ABC TRANSPORTER-RELATED, MEMBRANE SUBUNIT"/>
    <property type="match status" value="1"/>
</dbReference>
<evidence type="ECO:0000256" key="4">
    <source>
        <dbReference type="ARBA" id="ARBA00022692"/>
    </source>
</evidence>
<dbReference type="Proteomes" id="UP000752814">
    <property type="component" value="Unassembled WGS sequence"/>
</dbReference>